<dbReference type="Proteomes" id="UP001501237">
    <property type="component" value="Unassembled WGS sequence"/>
</dbReference>
<dbReference type="EMBL" id="BAAAUV010000006">
    <property type="protein sequence ID" value="GAA3209545.1"/>
    <property type="molecule type" value="Genomic_DNA"/>
</dbReference>
<protein>
    <submittedName>
        <fullName evidence="2">Uncharacterized protein</fullName>
    </submittedName>
</protein>
<keyword evidence="3" id="KW-1185">Reference proteome</keyword>
<evidence type="ECO:0000313" key="3">
    <source>
        <dbReference type="Proteomes" id="UP001501237"/>
    </source>
</evidence>
<reference evidence="3" key="1">
    <citation type="journal article" date="2019" name="Int. J. Syst. Evol. Microbiol.">
        <title>The Global Catalogue of Microorganisms (GCM) 10K type strain sequencing project: providing services to taxonomists for standard genome sequencing and annotation.</title>
        <authorList>
            <consortium name="The Broad Institute Genomics Platform"/>
            <consortium name="The Broad Institute Genome Sequencing Center for Infectious Disease"/>
            <person name="Wu L."/>
            <person name="Ma J."/>
        </authorList>
    </citation>
    <scope>NUCLEOTIDE SEQUENCE [LARGE SCALE GENOMIC DNA]</scope>
    <source>
        <strain evidence="3">JCM 9377</strain>
    </source>
</reference>
<proteinExistence type="predicted"/>
<name>A0ABP6QB34_9ACTN</name>
<accession>A0ABP6QB34</accession>
<evidence type="ECO:0000313" key="2">
    <source>
        <dbReference type="EMBL" id="GAA3209545.1"/>
    </source>
</evidence>
<gene>
    <name evidence="2" type="ORF">GCM10010468_26980</name>
</gene>
<evidence type="ECO:0000256" key="1">
    <source>
        <dbReference type="SAM" id="Phobius"/>
    </source>
</evidence>
<sequence length="100" mass="10971">MDGLDQTRTHIEVYAEMPANPESLQHLRRLASAFRVHGLVARVEQPGGTPVLRLAHKNTGRVLYVACVLTAGTWSWLWTGNVTPVSDPKAPALIAEALHH</sequence>
<keyword evidence="1" id="KW-0812">Transmembrane</keyword>
<feature type="transmembrane region" description="Helical" evidence="1">
    <location>
        <begin position="62"/>
        <end position="79"/>
    </location>
</feature>
<comment type="caution">
    <text evidence="2">The sequence shown here is derived from an EMBL/GenBank/DDBJ whole genome shotgun (WGS) entry which is preliminary data.</text>
</comment>
<organism evidence="2 3">
    <name type="scientific">Actinocorallia longicatena</name>
    <dbReference type="NCBI Taxonomy" id="111803"/>
    <lineage>
        <taxon>Bacteria</taxon>
        <taxon>Bacillati</taxon>
        <taxon>Actinomycetota</taxon>
        <taxon>Actinomycetes</taxon>
        <taxon>Streptosporangiales</taxon>
        <taxon>Thermomonosporaceae</taxon>
        <taxon>Actinocorallia</taxon>
    </lineage>
</organism>
<keyword evidence="1" id="KW-0472">Membrane</keyword>
<keyword evidence="1" id="KW-1133">Transmembrane helix</keyword>